<keyword evidence="2" id="KW-1185">Reference proteome</keyword>
<dbReference type="EMBL" id="CP151657">
    <property type="protein sequence ID" value="WZP15186.1"/>
    <property type="molecule type" value="Genomic_DNA"/>
</dbReference>
<dbReference type="InterPro" id="IPR038125">
    <property type="entry name" value="HTHP_sf"/>
</dbReference>
<sequence>MELVPSNSLKCTSPEDGRRLAISLALQTSLAIQPDEHVQAIIRDAYTNNPDGLIAASQVVAIEFATIAAANNYWR</sequence>
<accession>A0ABZ2ZU08</accession>
<dbReference type="Proteomes" id="UP001448858">
    <property type="component" value="Chromosome"/>
</dbReference>
<evidence type="ECO:0000313" key="1">
    <source>
        <dbReference type="EMBL" id="WZP15186.1"/>
    </source>
</evidence>
<proteinExistence type="predicted"/>
<name>A0ABZ2ZU08_9MICC</name>
<protein>
    <submittedName>
        <fullName evidence="1">Hexameric tyrosine-coordinated heme protein</fullName>
    </submittedName>
</protein>
<dbReference type="Gene3D" id="6.10.80.10">
    <property type="entry name" value="Hexameric tyrosine-coordinated heme protein (HTHP)"/>
    <property type="match status" value="1"/>
</dbReference>
<dbReference type="InterPro" id="IPR021111">
    <property type="entry name" value="Hexamer_Tyr-coord_heme_pr_HTHP"/>
</dbReference>
<gene>
    <name evidence="1" type="ORF">AAE021_13495</name>
</gene>
<dbReference type="Pfam" id="PF11534">
    <property type="entry name" value="HTHP"/>
    <property type="match status" value="1"/>
</dbReference>
<reference evidence="1 2" key="1">
    <citation type="submission" date="2024-04" db="EMBL/GenBank/DDBJ databases">
        <title>Arthrobacter sp. from Plains bison fecal sample.</title>
        <authorList>
            <person name="Ruzzini A."/>
        </authorList>
    </citation>
    <scope>NUCLEOTIDE SEQUENCE [LARGE SCALE GENOMIC DNA]</scope>
    <source>
        <strain evidence="1 2">EINP1</strain>
    </source>
</reference>
<evidence type="ECO:0000313" key="2">
    <source>
        <dbReference type="Proteomes" id="UP001448858"/>
    </source>
</evidence>
<organism evidence="1 2">
    <name type="scientific">Arthrobacter citreus</name>
    <dbReference type="NCBI Taxonomy" id="1670"/>
    <lineage>
        <taxon>Bacteria</taxon>
        <taxon>Bacillati</taxon>
        <taxon>Actinomycetota</taxon>
        <taxon>Actinomycetes</taxon>
        <taxon>Micrococcales</taxon>
        <taxon>Micrococcaceae</taxon>
        <taxon>Arthrobacter</taxon>
    </lineage>
</organism>
<dbReference type="RefSeq" id="WP_342022854.1">
    <property type="nucleotide sequence ID" value="NZ_CP151657.1"/>
</dbReference>